<sequence length="201" mass="22205">MDLLESPTLSGLLVTLEPLSFDHLAELCEAANEGELWRTWYTSIPRPEAMAAEVERRLSLHERGKMLPWATRLASTGRIVGMTTFMNPSADAPRLEIGSTWLAGSAQGTGANREAKLLQLTYAFDDLECIAVEFRTHWHNRQSRKAIAALGAKEDGVLRSHSVGPDGALRDTVVFSITANEWPAVRVGLRHSLAMRKLSLQ</sequence>
<feature type="domain" description="N-acetyltransferase" evidence="1">
    <location>
        <begin position="14"/>
        <end position="153"/>
    </location>
</feature>
<dbReference type="Pfam" id="PF13302">
    <property type="entry name" value="Acetyltransf_3"/>
    <property type="match status" value="1"/>
</dbReference>
<dbReference type="InterPro" id="IPR016181">
    <property type="entry name" value="Acyl_CoA_acyltransferase"/>
</dbReference>
<evidence type="ECO:0000313" key="3">
    <source>
        <dbReference type="Proteomes" id="UP000297654"/>
    </source>
</evidence>
<dbReference type="EMBL" id="SOFF01000013">
    <property type="protein sequence ID" value="TFB92916.1"/>
    <property type="molecule type" value="Genomic_DNA"/>
</dbReference>
<dbReference type="STRING" id="1424661.SAMN05216281_12811"/>
<organism evidence="2 3">
    <name type="scientific">Cryobacterium luteum</name>
    <dbReference type="NCBI Taxonomy" id="1424661"/>
    <lineage>
        <taxon>Bacteria</taxon>
        <taxon>Bacillati</taxon>
        <taxon>Actinomycetota</taxon>
        <taxon>Actinomycetes</taxon>
        <taxon>Micrococcales</taxon>
        <taxon>Microbacteriaceae</taxon>
        <taxon>Cryobacterium</taxon>
    </lineage>
</organism>
<dbReference type="GO" id="GO:0016747">
    <property type="term" value="F:acyltransferase activity, transferring groups other than amino-acyl groups"/>
    <property type="evidence" value="ECO:0007669"/>
    <property type="project" value="InterPro"/>
</dbReference>
<dbReference type="OrthoDB" id="9795199at2"/>
<reference evidence="2 3" key="1">
    <citation type="submission" date="2019-03" db="EMBL/GenBank/DDBJ databases">
        <title>Genomics of glacier-inhabiting Cryobacterium strains.</title>
        <authorList>
            <person name="Liu Q."/>
            <person name="Xin Y.-H."/>
        </authorList>
    </citation>
    <scope>NUCLEOTIDE SEQUENCE [LARGE SCALE GENOMIC DNA]</scope>
    <source>
        <strain evidence="2 3">Hh15</strain>
    </source>
</reference>
<dbReference type="Proteomes" id="UP000297654">
    <property type="component" value="Unassembled WGS sequence"/>
</dbReference>
<keyword evidence="2" id="KW-0808">Transferase</keyword>
<evidence type="ECO:0000313" key="2">
    <source>
        <dbReference type="EMBL" id="TFB92916.1"/>
    </source>
</evidence>
<name>A0A1H8LIZ2_9MICO</name>
<gene>
    <name evidence="2" type="ORF">E3O10_04345</name>
</gene>
<dbReference type="InterPro" id="IPR000182">
    <property type="entry name" value="GNAT_dom"/>
</dbReference>
<dbReference type="Gene3D" id="3.40.630.30">
    <property type="match status" value="1"/>
</dbReference>
<dbReference type="PANTHER" id="PTHR43610:SF1">
    <property type="entry name" value="N-ACETYLTRANSFERASE DOMAIN-CONTAINING PROTEIN"/>
    <property type="match status" value="1"/>
</dbReference>
<accession>A0A1H8LIZ2</accession>
<evidence type="ECO:0000259" key="1">
    <source>
        <dbReference type="Pfam" id="PF13302"/>
    </source>
</evidence>
<dbReference type="RefSeq" id="WP_092112577.1">
    <property type="nucleotide sequence ID" value="NZ_FOCN01000028.1"/>
</dbReference>
<protein>
    <submittedName>
        <fullName evidence="2">N-acetyltransferase</fullName>
    </submittedName>
</protein>
<proteinExistence type="predicted"/>
<keyword evidence="3" id="KW-1185">Reference proteome</keyword>
<dbReference type="PANTHER" id="PTHR43610">
    <property type="entry name" value="BLL6696 PROTEIN"/>
    <property type="match status" value="1"/>
</dbReference>
<comment type="caution">
    <text evidence="2">The sequence shown here is derived from an EMBL/GenBank/DDBJ whole genome shotgun (WGS) entry which is preliminary data.</text>
</comment>
<dbReference type="SUPFAM" id="SSF55729">
    <property type="entry name" value="Acyl-CoA N-acyltransferases (Nat)"/>
    <property type="match status" value="1"/>
</dbReference>
<dbReference type="AlphaFoldDB" id="A0A1H8LIZ2"/>